<keyword evidence="9 16" id="KW-0675">Receptor</keyword>
<dbReference type="PANTHER" id="PTHR30069">
    <property type="entry name" value="TONB-DEPENDENT OUTER MEMBRANE RECEPTOR"/>
    <property type="match status" value="1"/>
</dbReference>
<reference evidence="16 17" key="1">
    <citation type="submission" date="2023-11" db="EMBL/GenBank/DDBJ databases">
        <title>Paucibacter sp. nov., isolated from fresh soil in Korea.</title>
        <authorList>
            <person name="Le N.T.T."/>
        </authorList>
    </citation>
    <scope>NUCLEOTIDE SEQUENCE [LARGE SCALE GENOMIC DNA]</scope>
    <source>
        <strain evidence="16 17">R3-3</strain>
    </source>
</reference>
<accession>A0ABU5DE13</accession>
<feature type="domain" description="TonB-dependent receptor plug" evidence="15">
    <location>
        <begin position="61"/>
        <end position="156"/>
    </location>
</feature>
<evidence type="ECO:0000256" key="11">
    <source>
        <dbReference type="PROSITE-ProRule" id="PRU01360"/>
    </source>
</evidence>
<feature type="chain" id="PRO_5045292885" evidence="13">
    <location>
        <begin position="27"/>
        <end position="712"/>
    </location>
</feature>
<evidence type="ECO:0000256" key="3">
    <source>
        <dbReference type="ARBA" id="ARBA00022448"/>
    </source>
</evidence>
<comment type="subcellular location">
    <subcellularLocation>
        <location evidence="1 11">Cell outer membrane</location>
        <topology evidence="1 11">Multi-pass membrane protein</topology>
    </subcellularLocation>
</comment>
<keyword evidence="5 11" id="KW-0812">Transmembrane</keyword>
<dbReference type="Gene3D" id="2.170.130.10">
    <property type="entry name" value="TonB-dependent receptor, plug domain"/>
    <property type="match status" value="1"/>
</dbReference>
<dbReference type="InterPro" id="IPR037066">
    <property type="entry name" value="Plug_dom_sf"/>
</dbReference>
<keyword evidence="10 11" id="KW-0998">Cell outer membrane</keyword>
<dbReference type="Gene3D" id="2.40.170.20">
    <property type="entry name" value="TonB-dependent receptor, beta-barrel domain"/>
    <property type="match status" value="1"/>
</dbReference>
<feature type="signal peptide" evidence="13">
    <location>
        <begin position="1"/>
        <end position="26"/>
    </location>
</feature>
<dbReference type="InterPro" id="IPR000531">
    <property type="entry name" value="Beta-barrel_TonB"/>
</dbReference>
<organism evidence="16 17">
    <name type="scientific">Roseateles agri</name>
    <dbReference type="NCBI Taxonomy" id="3098619"/>
    <lineage>
        <taxon>Bacteria</taxon>
        <taxon>Pseudomonadati</taxon>
        <taxon>Pseudomonadota</taxon>
        <taxon>Betaproteobacteria</taxon>
        <taxon>Burkholderiales</taxon>
        <taxon>Sphaerotilaceae</taxon>
        <taxon>Roseateles</taxon>
    </lineage>
</organism>
<evidence type="ECO:0000256" key="8">
    <source>
        <dbReference type="ARBA" id="ARBA00023136"/>
    </source>
</evidence>
<evidence type="ECO:0000313" key="17">
    <source>
        <dbReference type="Proteomes" id="UP001285263"/>
    </source>
</evidence>
<keyword evidence="8 11" id="KW-0472">Membrane</keyword>
<evidence type="ECO:0000256" key="10">
    <source>
        <dbReference type="ARBA" id="ARBA00023237"/>
    </source>
</evidence>
<evidence type="ECO:0000259" key="14">
    <source>
        <dbReference type="Pfam" id="PF00593"/>
    </source>
</evidence>
<dbReference type="InterPro" id="IPR036942">
    <property type="entry name" value="Beta-barrel_TonB_sf"/>
</dbReference>
<dbReference type="Pfam" id="PF00593">
    <property type="entry name" value="TonB_dep_Rec_b-barrel"/>
    <property type="match status" value="1"/>
</dbReference>
<sequence>MSKNIMPRRALLALSIALAYPLASHAAEDASTTTNTTELQKVEVTGTRSKLDAARNGLSPDTGSSITRIGKDDIQNLPQGENTPLNQVILQTPGVVQDSYGQLHVRGDHGNVQYRINGVVIPESISGFGQALETRFADRLSILTGALPAQYGYRTAAIVDITTKGEDEQQGNGSIGVTFGDRGSLETNIELNGTKGDFSYYLTGSFEHNKLGIENPVDSRDALHDKTNQGKTFGYLSYLLNDDSRITAMFGTTNNRFQIPNVPGQTPDFVTASAPPKDSSLLDANQRETNRFGVLSYQGSAGAFVDYQISLFHRTTDVHYRPDTTGDLQYLGVAADILRRNIADGVQADMSWRLNSQHTVRAGLFGQHEKVSTANNSLVFPADADGNATSTVPVSIQDDSRLSGDLWGAYLQDEWKVSPALTVNYGLRYDQAKTVVNESQLSPRLGLVYKITPNLDLHAGYARYFTPPPTEKIDTTSVQKFLGTTNALPSDANTAVKSERSDYYDAGLAWAATDKLTLGIDGYYRDVRHLQDEGQFGNALIYSAFNYAKGRIYGLDLSANYKDKALSGYLNLGFTHARATQIETGQFNFDDDELAYIQQNWVHLDHEQRLSASAGASYRFANGIALSGSALYGSGLRDDFANTGHLPSYTTVNADLSKTIDFGGAMGKVETRLSIINLFDRSYQLRDGSGIGVGAPQWGQRRTAYVSLDKSF</sequence>
<keyword evidence="4 11" id="KW-1134">Transmembrane beta strand</keyword>
<proteinExistence type="inferred from homology"/>
<dbReference type="Proteomes" id="UP001285263">
    <property type="component" value="Unassembled WGS sequence"/>
</dbReference>
<keyword evidence="7 12" id="KW-0798">TonB box</keyword>
<dbReference type="InterPro" id="IPR012910">
    <property type="entry name" value="Plug_dom"/>
</dbReference>
<dbReference type="SUPFAM" id="SSF56935">
    <property type="entry name" value="Porins"/>
    <property type="match status" value="1"/>
</dbReference>
<dbReference type="InterPro" id="IPR039426">
    <property type="entry name" value="TonB-dep_rcpt-like"/>
</dbReference>
<evidence type="ECO:0000256" key="13">
    <source>
        <dbReference type="SAM" id="SignalP"/>
    </source>
</evidence>
<keyword evidence="17" id="KW-1185">Reference proteome</keyword>
<gene>
    <name evidence="16" type="ORF">SNE35_07695</name>
</gene>
<feature type="domain" description="TonB-dependent receptor-like beta-barrel" evidence="14">
    <location>
        <begin position="221"/>
        <end position="678"/>
    </location>
</feature>
<dbReference type="PANTHER" id="PTHR30069:SF29">
    <property type="entry name" value="HEMOGLOBIN AND HEMOGLOBIN-HAPTOGLOBIN-BINDING PROTEIN 1-RELATED"/>
    <property type="match status" value="1"/>
</dbReference>
<protein>
    <submittedName>
        <fullName evidence="16">TonB-dependent receptor</fullName>
    </submittedName>
</protein>
<evidence type="ECO:0000256" key="7">
    <source>
        <dbReference type="ARBA" id="ARBA00023077"/>
    </source>
</evidence>
<dbReference type="PROSITE" id="PS52016">
    <property type="entry name" value="TONB_DEPENDENT_REC_3"/>
    <property type="match status" value="1"/>
</dbReference>
<dbReference type="EMBL" id="JAXCLA010000002">
    <property type="protein sequence ID" value="MDY0744384.1"/>
    <property type="molecule type" value="Genomic_DNA"/>
</dbReference>
<evidence type="ECO:0000256" key="6">
    <source>
        <dbReference type="ARBA" id="ARBA00022729"/>
    </source>
</evidence>
<evidence type="ECO:0000259" key="15">
    <source>
        <dbReference type="Pfam" id="PF07715"/>
    </source>
</evidence>
<keyword evidence="3 11" id="KW-0813">Transport</keyword>
<dbReference type="Pfam" id="PF07715">
    <property type="entry name" value="Plug"/>
    <property type="match status" value="1"/>
</dbReference>
<comment type="similarity">
    <text evidence="2 11 12">Belongs to the TonB-dependent receptor family.</text>
</comment>
<dbReference type="RefSeq" id="WP_320422272.1">
    <property type="nucleotide sequence ID" value="NZ_JAXCLA010000002.1"/>
</dbReference>
<evidence type="ECO:0000256" key="1">
    <source>
        <dbReference type="ARBA" id="ARBA00004571"/>
    </source>
</evidence>
<evidence type="ECO:0000256" key="2">
    <source>
        <dbReference type="ARBA" id="ARBA00009810"/>
    </source>
</evidence>
<comment type="caution">
    <text evidence="16">The sequence shown here is derived from an EMBL/GenBank/DDBJ whole genome shotgun (WGS) entry which is preliminary data.</text>
</comment>
<evidence type="ECO:0000256" key="9">
    <source>
        <dbReference type="ARBA" id="ARBA00023170"/>
    </source>
</evidence>
<evidence type="ECO:0000256" key="4">
    <source>
        <dbReference type="ARBA" id="ARBA00022452"/>
    </source>
</evidence>
<evidence type="ECO:0000256" key="5">
    <source>
        <dbReference type="ARBA" id="ARBA00022692"/>
    </source>
</evidence>
<evidence type="ECO:0000256" key="12">
    <source>
        <dbReference type="RuleBase" id="RU003357"/>
    </source>
</evidence>
<evidence type="ECO:0000313" key="16">
    <source>
        <dbReference type="EMBL" id="MDY0744384.1"/>
    </source>
</evidence>
<name>A0ABU5DE13_9BURK</name>
<keyword evidence="6 13" id="KW-0732">Signal</keyword>